<dbReference type="AlphaFoldDB" id="A0A8E0VEZ5"/>
<dbReference type="OrthoDB" id="10259133at2759"/>
<evidence type="ECO:0000313" key="6">
    <source>
        <dbReference type="EMBL" id="KAA0189803.1"/>
    </source>
</evidence>
<dbReference type="PROSITE" id="PS51072">
    <property type="entry name" value="MHD"/>
    <property type="match status" value="1"/>
</dbReference>
<keyword evidence="7" id="KW-1185">Reference proteome</keyword>
<dbReference type="PANTHER" id="PTHR10529">
    <property type="entry name" value="AP COMPLEX SUBUNIT MU"/>
    <property type="match status" value="1"/>
</dbReference>
<dbReference type="GO" id="GO:0012505">
    <property type="term" value="C:endomembrane system"/>
    <property type="evidence" value="ECO:0007669"/>
    <property type="project" value="UniProtKB-SubCell"/>
</dbReference>
<dbReference type="InterPro" id="IPR050431">
    <property type="entry name" value="Adaptor_comp_med_subunit"/>
</dbReference>
<proteinExistence type="predicted"/>
<dbReference type="Pfam" id="PF00928">
    <property type="entry name" value="Adap_comp_sub"/>
    <property type="match status" value="1"/>
</dbReference>
<evidence type="ECO:0000259" key="5">
    <source>
        <dbReference type="PROSITE" id="PS51072"/>
    </source>
</evidence>
<name>A0A8E0VEZ5_9TREM</name>
<feature type="domain" description="MHD" evidence="5">
    <location>
        <begin position="1"/>
        <end position="132"/>
    </location>
</feature>
<dbReference type="GO" id="GO:0016192">
    <property type="term" value="P:vesicle-mediated transport"/>
    <property type="evidence" value="ECO:0007669"/>
    <property type="project" value="InterPro"/>
</dbReference>
<sequence>MEYMVKAKAQFKRRSTANQVEIHVPVPSDVDSPRFKTTMGSAKYMPEISVVVWTIRSFPGGKEHILRASFGLPSVEREQEVESRPPISVKFEIPYFTVSGLQVHHLKIIEKTGYHALPWVRYITQNGDYQLRTM</sequence>
<gene>
    <name evidence="6" type="ORF">FBUS_03065</name>
</gene>
<evidence type="ECO:0000256" key="1">
    <source>
        <dbReference type="ARBA" id="ARBA00004308"/>
    </source>
</evidence>
<dbReference type="Gene3D" id="2.60.40.1170">
    <property type="entry name" value="Mu homology domain, subdomain B"/>
    <property type="match status" value="1"/>
</dbReference>
<evidence type="ECO:0000256" key="4">
    <source>
        <dbReference type="ARBA" id="ARBA00023136"/>
    </source>
</evidence>
<comment type="caution">
    <text evidence="6">The sequence shown here is derived from an EMBL/GenBank/DDBJ whole genome shotgun (WGS) entry which is preliminary data.</text>
</comment>
<accession>A0A8E0VEZ5</accession>
<dbReference type="GO" id="GO:0006886">
    <property type="term" value="P:intracellular protein transport"/>
    <property type="evidence" value="ECO:0007669"/>
    <property type="project" value="InterPro"/>
</dbReference>
<dbReference type="SUPFAM" id="SSF49447">
    <property type="entry name" value="Second domain of Mu2 adaptin subunit (ap50) of ap2 adaptor"/>
    <property type="match status" value="1"/>
</dbReference>
<dbReference type="GO" id="GO:0030131">
    <property type="term" value="C:clathrin adaptor complex"/>
    <property type="evidence" value="ECO:0007669"/>
    <property type="project" value="InterPro"/>
</dbReference>
<evidence type="ECO:0000313" key="7">
    <source>
        <dbReference type="Proteomes" id="UP000728185"/>
    </source>
</evidence>
<protein>
    <submittedName>
        <fullName evidence="6">AP-1 complex subunit mu-1</fullName>
    </submittedName>
</protein>
<dbReference type="InterPro" id="IPR028565">
    <property type="entry name" value="MHD"/>
</dbReference>
<keyword evidence="3" id="KW-0653">Protein transport</keyword>
<keyword evidence="2" id="KW-0813">Transport</keyword>
<dbReference type="Proteomes" id="UP000728185">
    <property type="component" value="Unassembled WGS sequence"/>
</dbReference>
<organism evidence="6 7">
    <name type="scientific">Fasciolopsis buskii</name>
    <dbReference type="NCBI Taxonomy" id="27845"/>
    <lineage>
        <taxon>Eukaryota</taxon>
        <taxon>Metazoa</taxon>
        <taxon>Spiralia</taxon>
        <taxon>Lophotrochozoa</taxon>
        <taxon>Platyhelminthes</taxon>
        <taxon>Trematoda</taxon>
        <taxon>Digenea</taxon>
        <taxon>Plagiorchiida</taxon>
        <taxon>Echinostomata</taxon>
        <taxon>Echinostomatoidea</taxon>
        <taxon>Fasciolidae</taxon>
        <taxon>Fasciolopsis</taxon>
    </lineage>
</organism>
<comment type="subcellular location">
    <subcellularLocation>
        <location evidence="1">Endomembrane system</location>
    </subcellularLocation>
</comment>
<evidence type="ECO:0000256" key="3">
    <source>
        <dbReference type="ARBA" id="ARBA00022927"/>
    </source>
</evidence>
<evidence type="ECO:0000256" key="2">
    <source>
        <dbReference type="ARBA" id="ARBA00022448"/>
    </source>
</evidence>
<dbReference type="EMBL" id="LUCM01007519">
    <property type="protein sequence ID" value="KAA0189803.1"/>
    <property type="molecule type" value="Genomic_DNA"/>
</dbReference>
<dbReference type="InterPro" id="IPR001392">
    <property type="entry name" value="Clathrin_mu"/>
</dbReference>
<dbReference type="PRINTS" id="PR00314">
    <property type="entry name" value="CLATHRINADPT"/>
</dbReference>
<keyword evidence="4" id="KW-0472">Membrane</keyword>
<dbReference type="InterPro" id="IPR036168">
    <property type="entry name" value="AP2_Mu_C_sf"/>
</dbReference>
<reference evidence="6" key="1">
    <citation type="submission" date="2019-05" db="EMBL/GenBank/DDBJ databases">
        <title>Annotation for the trematode Fasciolopsis buski.</title>
        <authorList>
            <person name="Choi Y.-J."/>
        </authorList>
    </citation>
    <scope>NUCLEOTIDE SEQUENCE</scope>
    <source>
        <strain evidence="6">HT</strain>
        <tissue evidence="6">Whole worm</tissue>
    </source>
</reference>